<feature type="transmembrane region" description="Helical" evidence="6">
    <location>
        <begin position="257"/>
        <end position="275"/>
    </location>
</feature>
<feature type="transmembrane region" description="Helical" evidence="6">
    <location>
        <begin position="537"/>
        <end position="564"/>
    </location>
</feature>
<feature type="region of interest" description="Disordered" evidence="5">
    <location>
        <begin position="188"/>
        <end position="212"/>
    </location>
</feature>
<dbReference type="InterPro" id="IPR057366">
    <property type="entry name" value="TRPM-like"/>
</dbReference>
<dbReference type="GO" id="GO:0005886">
    <property type="term" value="C:plasma membrane"/>
    <property type="evidence" value="ECO:0007669"/>
    <property type="project" value="TreeGrafter"/>
</dbReference>
<evidence type="ECO:0000259" key="8">
    <source>
        <dbReference type="Pfam" id="PF25508"/>
    </source>
</evidence>
<name>A0AAN9BG90_9CAEN</name>
<evidence type="ECO:0000313" key="9">
    <source>
        <dbReference type="EMBL" id="KAK7104608.1"/>
    </source>
</evidence>
<evidence type="ECO:0000256" key="1">
    <source>
        <dbReference type="ARBA" id="ARBA00004141"/>
    </source>
</evidence>
<evidence type="ECO:0000259" key="7">
    <source>
        <dbReference type="Pfam" id="PF00520"/>
    </source>
</evidence>
<evidence type="ECO:0000256" key="2">
    <source>
        <dbReference type="ARBA" id="ARBA00022692"/>
    </source>
</evidence>
<feature type="transmembrane region" description="Helical" evidence="6">
    <location>
        <begin position="388"/>
        <end position="406"/>
    </location>
</feature>
<feature type="transmembrane region" description="Helical" evidence="6">
    <location>
        <begin position="418"/>
        <end position="436"/>
    </location>
</feature>
<feature type="domain" description="Ion transport" evidence="7">
    <location>
        <begin position="322"/>
        <end position="572"/>
    </location>
</feature>
<feature type="transmembrane region" description="Helical" evidence="6">
    <location>
        <begin position="456"/>
        <end position="475"/>
    </location>
</feature>
<dbReference type="AlphaFoldDB" id="A0AAN9BG90"/>
<evidence type="ECO:0000256" key="6">
    <source>
        <dbReference type="SAM" id="Phobius"/>
    </source>
</evidence>
<gene>
    <name evidence="9" type="ORF">V1264_019299</name>
</gene>
<keyword evidence="4 6" id="KW-0472">Membrane</keyword>
<evidence type="ECO:0008006" key="11">
    <source>
        <dbReference type="Google" id="ProtNLM"/>
    </source>
</evidence>
<feature type="region of interest" description="Disordered" evidence="5">
    <location>
        <begin position="651"/>
        <end position="672"/>
    </location>
</feature>
<dbReference type="Pfam" id="PF25508">
    <property type="entry name" value="TRPM2"/>
    <property type="match status" value="1"/>
</dbReference>
<organism evidence="9 10">
    <name type="scientific">Littorina saxatilis</name>
    <dbReference type="NCBI Taxonomy" id="31220"/>
    <lineage>
        <taxon>Eukaryota</taxon>
        <taxon>Metazoa</taxon>
        <taxon>Spiralia</taxon>
        <taxon>Lophotrochozoa</taxon>
        <taxon>Mollusca</taxon>
        <taxon>Gastropoda</taxon>
        <taxon>Caenogastropoda</taxon>
        <taxon>Littorinimorpha</taxon>
        <taxon>Littorinoidea</taxon>
        <taxon>Littorinidae</taxon>
        <taxon>Littorina</taxon>
    </lineage>
</organism>
<evidence type="ECO:0000256" key="4">
    <source>
        <dbReference type="ARBA" id="ARBA00023136"/>
    </source>
</evidence>
<feature type="compositionally biased region" description="Basic and acidic residues" evidence="5">
    <location>
        <begin position="651"/>
        <end position="667"/>
    </location>
</feature>
<dbReference type="PANTHER" id="PTHR13800:SF12">
    <property type="entry name" value="TRANSIENT RECEPTOR POTENTIAL CATION CHANNEL SUBFAMILY M MEMBER-LIKE 2"/>
    <property type="match status" value="1"/>
</dbReference>
<keyword evidence="10" id="KW-1185">Reference proteome</keyword>
<dbReference type="Proteomes" id="UP001374579">
    <property type="component" value="Unassembled WGS sequence"/>
</dbReference>
<keyword evidence="3 6" id="KW-1133">Transmembrane helix</keyword>
<proteinExistence type="predicted"/>
<dbReference type="InterPro" id="IPR050927">
    <property type="entry name" value="TRPM"/>
</dbReference>
<feature type="domain" description="TRPM-like" evidence="8">
    <location>
        <begin position="82"/>
        <end position="187"/>
    </location>
</feature>
<evidence type="ECO:0000313" key="10">
    <source>
        <dbReference type="Proteomes" id="UP001374579"/>
    </source>
</evidence>
<dbReference type="PANTHER" id="PTHR13800">
    <property type="entry name" value="TRANSIENT RECEPTOR POTENTIAL CATION CHANNEL, SUBFAMILY M, MEMBER 6"/>
    <property type="match status" value="1"/>
</dbReference>
<accession>A0AAN9BG90</accession>
<dbReference type="GO" id="GO:0099604">
    <property type="term" value="F:ligand-gated calcium channel activity"/>
    <property type="evidence" value="ECO:0007669"/>
    <property type="project" value="TreeGrafter"/>
</dbReference>
<dbReference type="Pfam" id="PF00520">
    <property type="entry name" value="Ion_trans"/>
    <property type="match status" value="1"/>
</dbReference>
<protein>
    <recommendedName>
        <fullName evidence="11">Ion transport domain-containing protein</fullName>
    </recommendedName>
</protein>
<comment type="subcellular location">
    <subcellularLocation>
        <location evidence="1">Membrane</location>
        <topology evidence="1">Multi-pass membrane protein</topology>
    </subcellularLocation>
</comment>
<evidence type="ECO:0000256" key="5">
    <source>
        <dbReference type="SAM" id="MobiDB-lite"/>
    </source>
</evidence>
<dbReference type="EMBL" id="JBAMIC010000008">
    <property type="protein sequence ID" value="KAK7104608.1"/>
    <property type="molecule type" value="Genomic_DNA"/>
</dbReference>
<evidence type="ECO:0000256" key="3">
    <source>
        <dbReference type="ARBA" id="ARBA00022989"/>
    </source>
</evidence>
<feature type="transmembrane region" description="Helical" evidence="6">
    <location>
        <begin position="348"/>
        <end position="367"/>
    </location>
</feature>
<dbReference type="InterPro" id="IPR005821">
    <property type="entry name" value="Ion_trans_dom"/>
</dbReference>
<reference evidence="9 10" key="1">
    <citation type="submission" date="2024-02" db="EMBL/GenBank/DDBJ databases">
        <title>Chromosome-scale genome assembly of the rough periwinkle Littorina saxatilis.</title>
        <authorList>
            <person name="De Jode A."/>
            <person name="Faria R."/>
            <person name="Formenti G."/>
            <person name="Sims Y."/>
            <person name="Smith T.P."/>
            <person name="Tracey A."/>
            <person name="Wood J.M.D."/>
            <person name="Zagrodzka Z.B."/>
            <person name="Johannesson K."/>
            <person name="Butlin R.K."/>
            <person name="Leder E.H."/>
        </authorList>
    </citation>
    <scope>NUCLEOTIDE SEQUENCE [LARGE SCALE GENOMIC DNA]</scope>
    <source>
        <strain evidence="9">Snail1</strain>
        <tissue evidence="9">Muscle</tissue>
    </source>
</reference>
<keyword evidence="2 6" id="KW-0812">Transmembrane</keyword>
<feature type="compositionally biased region" description="Polar residues" evidence="5">
    <location>
        <begin position="189"/>
        <end position="204"/>
    </location>
</feature>
<sequence length="682" mass="79888">MAALEEDQLDFVKHLLFLGLDLHTFLTDDTRKELYASKRNEQEMTKILNSTASSKNHNDAFGPTHINKIVVRLMRDESFAWQESDTTNKQCPDRALFLWAILFNRRQLAYFFWKRGKDQLGGALCASALLRGLSDIAESNETGDLSGGLMKHAKEWERRAYDVLSVCYSRASNLTHRLLVRALSHWDSGETSQDSCTPECTGNGSRDKSSQEELREGCPTLLNMAQAYEMMEFVGHQACQTKLTAIWKSFMAPDTSLLLILLCTFLPIFIPIIRFRKKSNKISFEGNSRESDIANCCPLGFVCTLHYFYTAPIVKFFCNIAAYLVYLVIFSYFVLVQLDDGSPTMLEYITWAWLFTMILDEIRQMLFRHQLSFKYRLINWLSNLWNQLDLTMYIFFFISVALRFLIPEIGGDFKWVRAFYSVTVVLSFLRFLHYFYAVKRVGPKVIMIQKMMIDMFLFIAIMIVFVIGFGVAYHANMFPKASPDFSILVNIVYFPYFQIYGELFLENFRGEDVDDCLRDEADWRLDPQRRCPTDSRYIMHLMLAVYLVLTNILLVNLLIAMFSYTFQKVQDNSLKVWRFYRLSLVHEYFDRPALVPPLIILNHLFRIVRHFCCQRRAWCQKYNAFRRPYEKKVMLRLTLFERSAVQKYDSRASKTEQADIQHQETQTDRPFATHHCSNYPAQ</sequence>
<feature type="transmembrane region" description="Helical" evidence="6">
    <location>
        <begin position="316"/>
        <end position="336"/>
    </location>
</feature>
<comment type="caution">
    <text evidence="9">The sequence shown here is derived from an EMBL/GenBank/DDBJ whole genome shotgun (WGS) entry which is preliminary data.</text>
</comment>